<reference evidence="1" key="1">
    <citation type="submission" date="2021-06" db="EMBL/GenBank/DDBJ databases">
        <authorList>
            <person name="Kallberg Y."/>
            <person name="Tangrot J."/>
            <person name="Rosling A."/>
        </authorList>
    </citation>
    <scope>NUCLEOTIDE SEQUENCE</scope>
    <source>
        <strain evidence="1">CL551</strain>
    </source>
</reference>
<name>A0A9N8ZPH3_9GLOM</name>
<dbReference type="AlphaFoldDB" id="A0A9N8ZPH3"/>
<organism evidence="1 2">
    <name type="scientific">Acaulospora morrowiae</name>
    <dbReference type="NCBI Taxonomy" id="94023"/>
    <lineage>
        <taxon>Eukaryota</taxon>
        <taxon>Fungi</taxon>
        <taxon>Fungi incertae sedis</taxon>
        <taxon>Mucoromycota</taxon>
        <taxon>Glomeromycotina</taxon>
        <taxon>Glomeromycetes</taxon>
        <taxon>Diversisporales</taxon>
        <taxon>Acaulosporaceae</taxon>
        <taxon>Acaulospora</taxon>
    </lineage>
</organism>
<dbReference type="EMBL" id="CAJVPV010001603">
    <property type="protein sequence ID" value="CAG8502527.1"/>
    <property type="molecule type" value="Genomic_DNA"/>
</dbReference>
<evidence type="ECO:0000313" key="2">
    <source>
        <dbReference type="Proteomes" id="UP000789342"/>
    </source>
</evidence>
<proteinExistence type="predicted"/>
<gene>
    <name evidence="1" type="ORF">AMORRO_LOCUS3323</name>
</gene>
<comment type="caution">
    <text evidence="1">The sequence shown here is derived from an EMBL/GenBank/DDBJ whole genome shotgun (WGS) entry which is preliminary data.</text>
</comment>
<dbReference type="Proteomes" id="UP000789342">
    <property type="component" value="Unassembled WGS sequence"/>
</dbReference>
<protein>
    <submittedName>
        <fullName evidence="1">1244_t:CDS:1</fullName>
    </submittedName>
</protein>
<accession>A0A9N8ZPH3</accession>
<sequence>MASILKLHYIILNNFNFFPKEKSLHTSLSQVYRKSGYLKT</sequence>
<keyword evidence="2" id="KW-1185">Reference proteome</keyword>
<evidence type="ECO:0000313" key="1">
    <source>
        <dbReference type="EMBL" id="CAG8502527.1"/>
    </source>
</evidence>